<dbReference type="HOGENOM" id="CLU_290644_0_0_2"/>
<keyword evidence="3" id="KW-1185">Reference proteome</keyword>
<dbReference type="eggNOG" id="arCOG05232">
    <property type="taxonomic scope" value="Archaea"/>
</dbReference>
<dbReference type="Proteomes" id="UP000000810">
    <property type="component" value="Chromosome"/>
</dbReference>
<feature type="coiled-coil region" evidence="1">
    <location>
        <begin position="536"/>
        <end position="570"/>
    </location>
</feature>
<reference evidence="2 3" key="1">
    <citation type="journal article" date="2003" name="Mol. Microbiol.">
        <title>An integrated analysis of the genome of the hyperthermophilic archaeon Pyrococcus abyssi.</title>
        <authorList>
            <person name="Cohen G."/>
            <person name="Barbe V."/>
            <person name="Flament D."/>
            <person name="Galperin M."/>
            <person name="Heilig R."/>
            <person name="Ripp R."/>
            <person name="Lecompte O."/>
            <person name="Prieur D."/>
            <person name="Poch O."/>
            <person name="Quellerou J."/>
            <person name="Thierry J.C."/>
            <person name="Van der Oost J."/>
            <person name="Weissenbach J."/>
            <person name="Zivanovic Y."/>
            <person name="Forterre P."/>
        </authorList>
    </citation>
    <scope>NUCLEOTIDE SEQUENCE [LARGE SCALE GENOMIC DNA]</scope>
    <source>
        <strain evidence="3">GE5 / Orsay</strain>
    </source>
</reference>
<accession>Q9UY58</accession>
<dbReference type="InterPro" id="IPR036525">
    <property type="entry name" value="Tubulin/FtsZ_GTPase_sf"/>
</dbReference>
<dbReference type="PIR" id="D75014">
    <property type="entry name" value="D75014"/>
</dbReference>
<dbReference type="GO" id="GO:0003682">
    <property type="term" value="F:chromatin binding"/>
    <property type="evidence" value="ECO:0007669"/>
    <property type="project" value="TreeGrafter"/>
</dbReference>
<feature type="coiled-coil region" evidence="1">
    <location>
        <begin position="59"/>
        <end position="86"/>
    </location>
</feature>
<dbReference type="Pfam" id="PF13809">
    <property type="entry name" value="Tubulin_2"/>
    <property type="match status" value="1"/>
</dbReference>
<dbReference type="SUPFAM" id="SSF52490">
    <property type="entry name" value="Tubulin nucleotide-binding domain-like"/>
    <property type="match status" value="1"/>
</dbReference>
<dbReference type="KEGG" id="pab:PAB1257"/>
<protein>
    <recommendedName>
        <fullName evidence="4">Tubulin like</fullName>
    </recommendedName>
</protein>
<dbReference type="PANTHER" id="PTHR43941">
    <property type="entry name" value="STRUCTURAL MAINTENANCE OF CHROMOSOMES PROTEIN 2"/>
    <property type="match status" value="1"/>
</dbReference>
<feature type="coiled-coil region" evidence="1">
    <location>
        <begin position="812"/>
        <end position="880"/>
    </location>
</feature>
<dbReference type="GO" id="GO:0000785">
    <property type="term" value="C:chromatin"/>
    <property type="evidence" value="ECO:0007669"/>
    <property type="project" value="TreeGrafter"/>
</dbReference>
<dbReference type="PANTHER" id="PTHR43941:SF1">
    <property type="entry name" value="STRUCTURAL MAINTENANCE OF CHROMOSOMES PROTEIN 2"/>
    <property type="match status" value="1"/>
</dbReference>
<gene>
    <name evidence="2" type="ORF">PAB1257</name>
</gene>
<dbReference type="AlphaFoldDB" id="Q9UY58"/>
<dbReference type="InterPro" id="IPR025904">
    <property type="entry name" value="Tubulin-like"/>
</dbReference>
<evidence type="ECO:0000256" key="1">
    <source>
        <dbReference type="SAM" id="Coils"/>
    </source>
</evidence>
<dbReference type="EMBL" id="AJ248288">
    <property type="protein sequence ID" value="CAB50554.1"/>
    <property type="molecule type" value="Genomic_DNA"/>
</dbReference>
<dbReference type="STRING" id="272844.PAB1257"/>
<organism evidence="2 3">
    <name type="scientific">Pyrococcus abyssi (strain GE5 / Orsay)</name>
    <dbReference type="NCBI Taxonomy" id="272844"/>
    <lineage>
        <taxon>Archaea</taxon>
        <taxon>Methanobacteriati</taxon>
        <taxon>Methanobacteriota</taxon>
        <taxon>Thermococci</taxon>
        <taxon>Thermococcales</taxon>
        <taxon>Thermococcaceae</taxon>
        <taxon>Pyrococcus</taxon>
    </lineage>
</organism>
<name>Q9UY58_PYRAB</name>
<sequence>MNILAVQPNATVKTFPDVIIGVGGAGKLLIFSMLQKEWFIRELLKYTKESNERVTFVIVDTARAELSKDREALKEIEKKIDKIAKEMKVPKNVHIVLKCLIEDLHITNPYNLYDLDLLRKVKEGVARVWWLYDNEFGIDYTEGLKIYTSGFDFGTLRRRAVTKAMLYKAIAEGIVADIFQLRGKVSNVAMIVGLGGGTGSGLFIDLAKYLKDSKRDANITLFGILPSLKEDEVAKANAFVAVSELEYLMLHGEHEERLFSNVVLATIAPTEVQTTPNAWGPGRPVEFEEIFPYIFLNIYIAGNKGDLRGTPYGSFVLATAGILTYDIQGILQNQELLNTALAYLKTRIHKEREIREQFDGFLSTLQSEGLIELKDEINIFKPYLEIARNRIAEFFKTFIDNRILRIFQYDTPIQLEKAISKHVLTPRDQISTMNLNQLEEYLSSLEAAILKTEVTAPKNETDKELLELAKLELQNIRQMIYQIKKAHMVTLEPLGPELSQFTADFGGLIRDLVTLEVSPQSLKVLLTIKEYLDDLINKNEASLRKLRREFDELQEIKRQYTSQVARLISEISPSLTEYYTIFDVFNRVLPVLKELNSKIEHFVQVSNDIIVAEEEDIAEGTPEAFESEINSIVEEIKQRAESIIRQVGDNPLFSEILKDLVREVEKISEIIIEIYNQKYWCYKSRHASFVEKITGKARVYKDECENAEDRISNLLNNLGFPQYIMLHSNMGIVEGVEAINIVSTIGEIVSKELSRIGTNIEVKTLDNIRLGDLDISLEDIAKKSRDYNEFLHSVEETILRELLAYKGISTREHELKSEIDKLSVNVQKLSQLKEKIARIENNIRDIRDLIDEYSEIKRNMKSQFDKLDKALEEREQFSRKSETYKIIYDPDPTIVGVVQRMEGANLAKVFSELAGSNILQKEAEKLRNYLEELISRLTSPPYSGIIVPSKEVVEIKPPVRWEVNRVYTFINTVGVNSEVLREKIFNKNFQEELSRKLSRDLDISPMTGAGMPRVAVDYQDISGPWDIAVTLIFTGVFLEDIYGVFSRTSASIGSDPISYYASYLNKKKEGLNSEIFHHVYKLEDGWYIERKPIKIEDAILLAKETNIEKVREEMKEYVEKVSIIQEGREGGTEQ</sequence>
<keyword evidence="1" id="KW-0175">Coiled coil</keyword>
<feature type="coiled-coil region" evidence="1">
    <location>
        <begin position="690"/>
        <end position="717"/>
    </location>
</feature>
<evidence type="ECO:0008006" key="4">
    <source>
        <dbReference type="Google" id="ProtNLM"/>
    </source>
</evidence>
<dbReference type="PATRIC" id="fig|272844.11.peg.1764"/>
<proteinExistence type="predicted"/>
<dbReference type="GO" id="GO:0000793">
    <property type="term" value="C:condensed chromosome"/>
    <property type="evidence" value="ECO:0007669"/>
    <property type="project" value="TreeGrafter"/>
</dbReference>
<evidence type="ECO:0000313" key="3">
    <source>
        <dbReference type="Proteomes" id="UP000000810"/>
    </source>
</evidence>
<evidence type="ECO:0000313" key="2">
    <source>
        <dbReference type="EMBL" id="CAB50554.1"/>
    </source>
</evidence>
<dbReference type="Gene3D" id="3.40.50.1440">
    <property type="entry name" value="Tubulin/FtsZ, GTPase domain"/>
    <property type="match status" value="1"/>
</dbReference>
<dbReference type="GO" id="GO:0000796">
    <property type="term" value="C:condensin complex"/>
    <property type="evidence" value="ECO:0007669"/>
    <property type="project" value="TreeGrafter"/>
</dbReference>